<gene>
    <name evidence="16" type="primary">SSCI21230.1</name>
    <name evidence="15" type="ORF">SPSC_05707</name>
</gene>
<evidence type="ECO:0000256" key="9">
    <source>
        <dbReference type="ARBA" id="ARBA00022927"/>
    </source>
</evidence>
<feature type="compositionally biased region" description="Polar residues" evidence="12">
    <location>
        <begin position="148"/>
        <end position="160"/>
    </location>
</feature>
<dbReference type="OrthoDB" id="10255964at2759"/>
<dbReference type="PANTHER" id="PTHR45929:SF3">
    <property type="entry name" value="JAK PATHWAY SIGNAL TRANSDUCTION ADAPTOR MOLECULE"/>
    <property type="match status" value="1"/>
</dbReference>
<feature type="compositionally biased region" description="Polar residues" evidence="12">
    <location>
        <begin position="403"/>
        <end position="415"/>
    </location>
</feature>
<reference evidence="17" key="1">
    <citation type="submission" date="2014-06" db="EMBL/GenBank/DDBJ databases">
        <authorList>
            <person name="Berkman P.J."/>
        </authorList>
    </citation>
    <scope>NUCLEOTIDE SEQUENCE [LARGE SCALE GENOMIC DNA]</scope>
</reference>
<accession>A0A0F7S3R3</accession>
<evidence type="ECO:0000313" key="17">
    <source>
        <dbReference type="Proteomes" id="UP000242770"/>
    </source>
</evidence>
<protein>
    <recommendedName>
        <fullName evidence="4">Class E vacuolar protein-sorting machinery protein HSE1</fullName>
    </recommendedName>
    <alternativeName>
        <fullName evidence="5">Class E vacuolar protein-sorting machinery protein hse1</fullName>
    </alternativeName>
</protein>
<dbReference type="InterPro" id="IPR036028">
    <property type="entry name" value="SH3-like_dom_sf"/>
</dbReference>
<feature type="compositionally biased region" description="Low complexity" evidence="12">
    <location>
        <begin position="190"/>
        <end position="219"/>
    </location>
</feature>
<dbReference type="Pfam" id="PF00790">
    <property type="entry name" value="VHS"/>
    <property type="match status" value="1"/>
</dbReference>
<feature type="domain" description="VHS" evidence="14">
    <location>
        <begin position="15"/>
        <end position="144"/>
    </location>
</feature>
<dbReference type="InterPro" id="IPR002014">
    <property type="entry name" value="VHS_dom"/>
</dbReference>
<reference evidence="15" key="3">
    <citation type="submission" date="2014-06" db="EMBL/GenBank/DDBJ databases">
        <authorList>
            <person name="Ju J."/>
            <person name="Zhang J."/>
        </authorList>
    </citation>
    <scope>NUCLEOTIDE SEQUENCE</scope>
    <source>
        <strain evidence="15">SscI8</strain>
    </source>
</reference>
<evidence type="ECO:0000256" key="1">
    <source>
        <dbReference type="ARBA" id="ARBA00002654"/>
    </source>
</evidence>
<evidence type="ECO:0000256" key="4">
    <source>
        <dbReference type="ARBA" id="ARBA00017923"/>
    </source>
</evidence>
<evidence type="ECO:0000259" key="13">
    <source>
        <dbReference type="PROSITE" id="PS50002"/>
    </source>
</evidence>
<dbReference type="PRINTS" id="PR00452">
    <property type="entry name" value="SH3DOMAIN"/>
</dbReference>
<dbReference type="STRING" id="49012.A0A0F7S3R3"/>
<dbReference type="PANTHER" id="PTHR45929">
    <property type="entry name" value="JAK PATHWAY SIGNAL TRANSDUCTION ADAPTOR MOLECULE"/>
    <property type="match status" value="1"/>
</dbReference>
<organism evidence="16 17">
    <name type="scientific">Sporisorium scitamineum</name>
    <dbReference type="NCBI Taxonomy" id="49012"/>
    <lineage>
        <taxon>Eukaryota</taxon>
        <taxon>Fungi</taxon>
        <taxon>Dikarya</taxon>
        <taxon>Basidiomycota</taxon>
        <taxon>Ustilaginomycotina</taxon>
        <taxon>Ustilaginomycetes</taxon>
        <taxon>Ustilaginales</taxon>
        <taxon>Ustilaginaceae</taxon>
        <taxon>Sporisorium</taxon>
    </lineage>
</organism>
<feature type="compositionally biased region" description="Polar residues" evidence="12">
    <location>
        <begin position="549"/>
        <end position="573"/>
    </location>
</feature>
<name>A0A0F7S3R3_9BASI</name>
<dbReference type="PROSITE" id="PS50002">
    <property type="entry name" value="SH3"/>
    <property type="match status" value="1"/>
</dbReference>
<comment type="subcellular location">
    <subcellularLocation>
        <location evidence="2">Endosome membrane</location>
        <topology evidence="2">Peripheral membrane protein</topology>
        <orientation evidence="2">Cytoplasmic side</orientation>
    </subcellularLocation>
</comment>
<dbReference type="Gene3D" id="2.30.30.40">
    <property type="entry name" value="SH3 Domains"/>
    <property type="match status" value="1"/>
</dbReference>
<feature type="compositionally biased region" description="Low complexity" evidence="12">
    <location>
        <begin position="493"/>
        <end position="510"/>
    </location>
</feature>
<dbReference type="SUPFAM" id="SSF89009">
    <property type="entry name" value="GAT-like domain"/>
    <property type="match status" value="1"/>
</dbReference>
<evidence type="ECO:0000313" key="16">
    <source>
        <dbReference type="EMBL" id="CDW96971.1"/>
    </source>
</evidence>
<dbReference type="InterPro" id="IPR001452">
    <property type="entry name" value="SH3_domain"/>
</dbReference>
<feature type="region of interest" description="Disordered" evidence="12">
    <location>
        <begin position="533"/>
        <end position="579"/>
    </location>
</feature>
<evidence type="ECO:0000256" key="12">
    <source>
        <dbReference type="SAM" id="MobiDB-lite"/>
    </source>
</evidence>
<dbReference type="InterPro" id="IPR008942">
    <property type="entry name" value="ENTH_VHS"/>
</dbReference>
<dbReference type="SUPFAM" id="SSF48464">
    <property type="entry name" value="ENTH/VHS domain"/>
    <property type="match status" value="1"/>
</dbReference>
<dbReference type="Gene3D" id="1.20.5.1940">
    <property type="match status" value="1"/>
</dbReference>
<keyword evidence="17" id="KW-1185">Reference proteome</keyword>
<dbReference type="GO" id="GO:0043130">
    <property type="term" value="F:ubiquitin binding"/>
    <property type="evidence" value="ECO:0007669"/>
    <property type="project" value="InterPro"/>
</dbReference>
<evidence type="ECO:0000259" key="14">
    <source>
        <dbReference type="PROSITE" id="PS50179"/>
    </source>
</evidence>
<dbReference type="GO" id="GO:0035091">
    <property type="term" value="F:phosphatidylinositol binding"/>
    <property type="evidence" value="ECO:0007669"/>
    <property type="project" value="InterPro"/>
</dbReference>
<dbReference type="SUPFAM" id="SSF50044">
    <property type="entry name" value="SH3-domain"/>
    <property type="match status" value="1"/>
</dbReference>
<reference evidence="16" key="2">
    <citation type="submission" date="2014-06" db="EMBL/GenBank/DDBJ databases">
        <authorList>
            <person name="Berkman J.Paul."/>
        </authorList>
    </citation>
    <scope>NUCLEOTIDE SEQUENCE [LARGE SCALE GENOMIC DNA]</scope>
</reference>
<keyword evidence="7" id="KW-0813">Transport</keyword>
<keyword evidence="10" id="KW-0472">Membrane</keyword>
<dbReference type="InterPro" id="IPR050670">
    <property type="entry name" value="STAM"/>
</dbReference>
<evidence type="ECO:0000256" key="3">
    <source>
        <dbReference type="ARBA" id="ARBA00009666"/>
    </source>
</evidence>
<dbReference type="CDD" id="cd16978">
    <property type="entry name" value="VHS_HSE1"/>
    <property type="match status" value="1"/>
</dbReference>
<evidence type="ECO:0000256" key="6">
    <source>
        <dbReference type="ARBA" id="ARBA00022443"/>
    </source>
</evidence>
<proteinExistence type="inferred from homology"/>
<comment type="function">
    <text evidence="1">Component of the ESCRT-0 complex which is the sorting receptor for ubiquitinated cargo proteins at the multivesicular body (MVB).</text>
</comment>
<evidence type="ECO:0000313" key="15">
    <source>
        <dbReference type="EMBL" id="CDR88875.1"/>
    </source>
</evidence>
<evidence type="ECO:0000256" key="2">
    <source>
        <dbReference type="ARBA" id="ARBA00004125"/>
    </source>
</evidence>
<dbReference type="EMBL" id="LK056689">
    <property type="protein sequence ID" value="CDR88875.1"/>
    <property type="molecule type" value="Genomic_DNA"/>
</dbReference>
<dbReference type="Proteomes" id="UP000242770">
    <property type="component" value="Unassembled WGS sequence"/>
</dbReference>
<dbReference type="PROSITE" id="PS50179">
    <property type="entry name" value="VHS"/>
    <property type="match status" value="1"/>
</dbReference>
<dbReference type="Gene3D" id="1.25.40.90">
    <property type="match status" value="1"/>
</dbReference>
<evidence type="ECO:0000256" key="10">
    <source>
        <dbReference type="ARBA" id="ARBA00023136"/>
    </source>
</evidence>
<dbReference type="GO" id="GO:0010008">
    <property type="term" value="C:endosome membrane"/>
    <property type="evidence" value="ECO:0007669"/>
    <property type="project" value="UniProtKB-SubCell"/>
</dbReference>
<feature type="region of interest" description="Disordered" evidence="12">
    <location>
        <begin position="180"/>
        <end position="224"/>
    </location>
</feature>
<dbReference type="CDD" id="cd11805">
    <property type="entry name" value="SH3_GRB2_like_C"/>
    <property type="match status" value="1"/>
</dbReference>
<dbReference type="SMART" id="SM00288">
    <property type="entry name" value="VHS"/>
    <property type="match status" value="1"/>
</dbReference>
<feature type="region of interest" description="Disordered" evidence="12">
    <location>
        <begin position="469"/>
        <end position="518"/>
    </location>
</feature>
<sequence>MFAAKNPFEDIVLKATSDELTSENWELNLEVCDKVSSGGESAARNCIGAIQKRLVHRNANVQLYALTLADAVAKNCGLTAHQEIASRSFTQTLARICLDRNTHATVKKRCSALVKEWAGEFDDESLGLMKETYESLKSQDAVAEDDTAATQQPREPTSEQLRAEDEELRRALELSIQDQGGRNSWNSYNAQQAEASGSSAPAAASSSSYTPQPTSQSSAVPTQQHATYANGVSSAPSAQPATTAATPAVASRVRALYDFSPTEPGELAFSRGEIIRVLDSVYEHWWRGEVRGEAGIFPVNYVEVLPDPTPAELQREAEMEARIFSQAADIDRLLSKLRSLDPARDNLAEDEELQELYQKSLAMRPKIVKLIDRYSNKITELKAMNDKFVHARGSFDEMMEQSLSRYNPGGHSSQDYLRPRPEPQQQVSTLSADYAQQSVYPNSHAYAMQQAPSATNPHDQSQYAYNAQRQHGYPQSAGPAHADPGYGQGSRGASGPQPQQQAPLGFQQAPHEQQYNPIPHDDAKLRLFESGHSLFQTHPSGSGYGGGYTSQADPSGLDQQMGNMNIGGSSSYASHPVGH</sequence>
<keyword evidence="8" id="KW-0967">Endosome</keyword>
<evidence type="ECO:0000256" key="5">
    <source>
        <dbReference type="ARBA" id="ARBA00018978"/>
    </source>
</evidence>
<keyword evidence="9" id="KW-0653">Protein transport</keyword>
<dbReference type="GO" id="GO:0033565">
    <property type="term" value="C:ESCRT-0 complex"/>
    <property type="evidence" value="ECO:0007669"/>
    <property type="project" value="TreeGrafter"/>
</dbReference>
<dbReference type="AlphaFoldDB" id="A0A0F7S3R3"/>
<feature type="compositionally biased region" description="Polar residues" evidence="12">
    <location>
        <begin position="180"/>
        <end position="189"/>
    </location>
</feature>
<evidence type="ECO:0000256" key="8">
    <source>
        <dbReference type="ARBA" id="ARBA00022753"/>
    </source>
</evidence>
<dbReference type="CDD" id="cd21386">
    <property type="entry name" value="GAT_Hse1"/>
    <property type="match status" value="1"/>
</dbReference>
<feature type="domain" description="SH3" evidence="13">
    <location>
        <begin position="248"/>
        <end position="307"/>
    </location>
</feature>
<dbReference type="InterPro" id="IPR004152">
    <property type="entry name" value="GAT_dom"/>
</dbReference>
<dbReference type="Pfam" id="PF03127">
    <property type="entry name" value="GAT"/>
    <property type="match status" value="1"/>
</dbReference>
<dbReference type="SMART" id="SM00326">
    <property type="entry name" value="SH3"/>
    <property type="match status" value="1"/>
</dbReference>
<keyword evidence="6 11" id="KW-0728">SH3 domain</keyword>
<comment type="similarity">
    <text evidence="3">Belongs to the STAM family.</text>
</comment>
<dbReference type="GO" id="GO:0043328">
    <property type="term" value="P:protein transport to vacuole involved in ubiquitin-dependent protein catabolic process via the multivesicular body sorting pathway"/>
    <property type="evidence" value="ECO:0007669"/>
    <property type="project" value="TreeGrafter"/>
</dbReference>
<dbReference type="Pfam" id="PF00018">
    <property type="entry name" value="SH3_1"/>
    <property type="match status" value="1"/>
</dbReference>
<dbReference type="EMBL" id="CCFA01001096">
    <property type="protein sequence ID" value="CDW96971.1"/>
    <property type="molecule type" value="Genomic_DNA"/>
</dbReference>
<feature type="region of interest" description="Disordered" evidence="12">
    <location>
        <begin position="137"/>
        <end position="166"/>
    </location>
</feature>
<evidence type="ECO:0000256" key="11">
    <source>
        <dbReference type="PROSITE-ProRule" id="PRU00192"/>
    </source>
</evidence>
<evidence type="ECO:0000256" key="7">
    <source>
        <dbReference type="ARBA" id="ARBA00022448"/>
    </source>
</evidence>
<feature type="region of interest" description="Disordered" evidence="12">
    <location>
        <begin position="403"/>
        <end position="430"/>
    </location>
</feature>